<accession>A0ABU5NB89</accession>
<dbReference type="Gene3D" id="2.160.10.10">
    <property type="entry name" value="Hexapeptide repeat proteins"/>
    <property type="match status" value="1"/>
</dbReference>
<dbReference type="InterPro" id="IPR001451">
    <property type="entry name" value="Hexapep"/>
</dbReference>
<organism evidence="5 6">
    <name type="scientific">Candidatus Megaera venefica</name>
    <dbReference type="NCBI Taxonomy" id="2055910"/>
    <lineage>
        <taxon>Bacteria</taxon>
        <taxon>Pseudomonadati</taxon>
        <taxon>Pseudomonadota</taxon>
        <taxon>Alphaproteobacteria</taxon>
        <taxon>Rickettsiales</taxon>
        <taxon>Rickettsiaceae</taxon>
        <taxon>Candidatus Megaera</taxon>
    </lineage>
</organism>
<evidence type="ECO:0000256" key="4">
    <source>
        <dbReference type="ARBA" id="ARBA00023315"/>
    </source>
</evidence>
<proteinExistence type="inferred from homology"/>
<dbReference type="InterPro" id="IPR050179">
    <property type="entry name" value="Trans_hexapeptide_repeat"/>
</dbReference>
<name>A0ABU5NB89_9RICK</name>
<keyword evidence="3" id="KW-0677">Repeat</keyword>
<comment type="similarity">
    <text evidence="1">Belongs to the transferase hexapeptide repeat family.</text>
</comment>
<dbReference type="PANTHER" id="PTHR43300:SF11">
    <property type="entry name" value="ACETYLTRANSFERASE RV3034C-RELATED"/>
    <property type="match status" value="1"/>
</dbReference>
<dbReference type="Proteomes" id="UP001291687">
    <property type="component" value="Unassembled WGS sequence"/>
</dbReference>
<keyword evidence="4" id="KW-0012">Acyltransferase</keyword>
<dbReference type="RefSeq" id="WP_322776346.1">
    <property type="nucleotide sequence ID" value="NZ_JARJFB010000018.1"/>
</dbReference>
<evidence type="ECO:0000313" key="6">
    <source>
        <dbReference type="Proteomes" id="UP001291687"/>
    </source>
</evidence>
<dbReference type="PROSITE" id="PS00101">
    <property type="entry name" value="HEXAPEP_TRANSFERASES"/>
    <property type="match status" value="1"/>
</dbReference>
<keyword evidence="2" id="KW-0808">Transferase</keyword>
<dbReference type="PANTHER" id="PTHR43300">
    <property type="entry name" value="ACETYLTRANSFERASE"/>
    <property type="match status" value="1"/>
</dbReference>
<keyword evidence="6" id="KW-1185">Reference proteome</keyword>
<reference evidence="5 6" key="1">
    <citation type="submission" date="2023-03" db="EMBL/GenBank/DDBJ databases">
        <title>Host association and intracellularity evolved multiple times independently in the Rickettsiales.</title>
        <authorList>
            <person name="Castelli M."/>
            <person name="Nardi T."/>
            <person name="Gammuto L."/>
            <person name="Bellinzona G."/>
            <person name="Sabaneyeva E."/>
            <person name="Potekhin A."/>
            <person name="Serra V."/>
            <person name="Petroni G."/>
            <person name="Sassera D."/>
        </authorList>
    </citation>
    <scope>NUCLEOTIDE SEQUENCE [LARGE SCALE GENOMIC DNA]</scope>
    <source>
        <strain evidence="5 6">Sr 2-6</strain>
    </source>
</reference>
<evidence type="ECO:0000313" key="5">
    <source>
        <dbReference type="EMBL" id="MEA0970442.1"/>
    </source>
</evidence>
<sequence length="216" mass="24784">MPIFNSYRESIIIKDHVKAKHIIAGDYSYYSGYYHDKTFEDCVMYLDEADNNKESHEIDRLIIGKFCSIATGVKFMMGGTQGHNYEWIATYSLDFLDDDFDNYNLVAPKAQKSKGDTLLGNDVWIGAESMIMPGIQIADGAVIGARSLVTKNVGAYEIWGGNPARLIKKRFTDSDIQKLLKIKWWDWNLDKLKKNLAFIRSSDIDLLWSKYQEDKL</sequence>
<evidence type="ECO:0000256" key="2">
    <source>
        <dbReference type="ARBA" id="ARBA00022679"/>
    </source>
</evidence>
<dbReference type="CDD" id="cd03349">
    <property type="entry name" value="LbH_XAT"/>
    <property type="match status" value="1"/>
</dbReference>
<dbReference type="Pfam" id="PF00132">
    <property type="entry name" value="Hexapep"/>
    <property type="match status" value="1"/>
</dbReference>
<evidence type="ECO:0000256" key="3">
    <source>
        <dbReference type="ARBA" id="ARBA00022737"/>
    </source>
</evidence>
<dbReference type="InterPro" id="IPR018357">
    <property type="entry name" value="Hexapep_transf_CS"/>
</dbReference>
<comment type="caution">
    <text evidence="5">The sequence shown here is derived from an EMBL/GenBank/DDBJ whole genome shotgun (WGS) entry which is preliminary data.</text>
</comment>
<gene>
    <name evidence="5" type="ORF">Megvenef_00406</name>
</gene>
<dbReference type="InterPro" id="IPR011004">
    <property type="entry name" value="Trimer_LpxA-like_sf"/>
</dbReference>
<protein>
    <submittedName>
        <fullName evidence="5">CatB-related O-acetyltransferase</fullName>
    </submittedName>
</protein>
<evidence type="ECO:0000256" key="1">
    <source>
        <dbReference type="ARBA" id="ARBA00007274"/>
    </source>
</evidence>
<dbReference type="EMBL" id="JARJFB010000018">
    <property type="protein sequence ID" value="MEA0970442.1"/>
    <property type="molecule type" value="Genomic_DNA"/>
</dbReference>
<dbReference type="SUPFAM" id="SSF51161">
    <property type="entry name" value="Trimeric LpxA-like enzymes"/>
    <property type="match status" value="1"/>
</dbReference>